<dbReference type="Proteomes" id="UP000639643">
    <property type="component" value="Unassembled WGS sequence"/>
</dbReference>
<keyword evidence="2" id="KW-1185">Reference proteome</keyword>
<sequence length="32" mass="3763">MNLLTDLRVTDLYNDKMCIEDTKRGLLTNSYI</sequence>
<reference evidence="1" key="1">
    <citation type="journal article" date="2020" name="Phytopathology">
        <title>Genome Sequence Resources of Colletotrichum truncatum, C. plurivorum, C. musicola, and C. sojae: Four Species Pathogenic to Soybean (Glycine max).</title>
        <authorList>
            <person name="Rogerio F."/>
            <person name="Boufleur T.R."/>
            <person name="Ciampi-Guillardi M."/>
            <person name="Sukno S.A."/>
            <person name="Thon M.R."/>
            <person name="Massola Junior N.S."/>
            <person name="Baroncelli R."/>
        </authorList>
    </citation>
    <scope>NUCLEOTIDE SEQUENCE</scope>
    <source>
        <strain evidence="1">LFN0074</strain>
    </source>
</reference>
<evidence type="ECO:0000313" key="2">
    <source>
        <dbReference type="Proteomes" id="UP000639643"/>
    </source>
</evidence>
<accession>A0A8H6MZE1</accession>
<organism evidence="1 2">
    <name type="scientific">Colletotrichum musicola</name>
    <dbReference type="NCBI Taxonomy" id="2175873"/>
    <lineage>
        <taxon>Eukaryota</taxon>
        <taxon>Fungi</taxon>
        <taxon>Dikarya</taxon>
        <taxon>Ascomycota</taxon>
        <taxon>Pezizomycotina</taxon>
        <taxon>Sordariomycetes</taxon>
        <taxon>Hypocreomycetidae</taxon>
        <taxon>Glomerellales</taxon>
        <taxon>Glomerellaceae</taxon>
        <taxon>Colletotrichum</taxon>
        <taxon>Colletotrichum orchidearum species complex</taxon>
    </lineage>
</organism>
<comment type="caution">
    <text evidence="1">The sequence shown here is derived from an EMBL/GenBank/DDBJ whole genome shotgun (WGS) entry which is preliminary data.</text>
</comment>
<protein>
    <submittedName>
        <fullName evidence="1">Uncharacterized protein</fullName>
    </submittedName>
</protein>
<dbReference type="AlphaFoldDB" id="A0A8H6MZE1"/>
<dbReference type="EMBL" id="WIGM01000723">
    <property type="protein sequence ID" value="KAF6814637.1"/>
    <property type="molecule type" value="Genomic_DNA"/>
</dbReference>
<proteinExistence type="predicted"/>
<gene>
    <name evidence="1" type="ORF">CMUS01_12603</name>
</gene>
<name>A0A8H6MZE1_9PEZI</name>
<evidence type="ECO:0000313" key="1">
    <source>
        <dbReference type="EMBL" id="KAF6814637.1"/>
    </source>
</evidence>
<dbReference type="OrthoDB" id="538223at2759"/>